<comment type="caution">
    <text evidence="1">The sequence shown here is derived from an EMBL/GenBank/DDBJ whole genome shotgun (WGS) entry which is preliminary data.</text>
</comment>
<organism evidence="1 2">
    <name type="scientific">Mortierella hygrophila</name>
    <dbReference type="NCBI Taxonomy" id="979708"/>
    <lineage>
        <taxon>Eukaryota</taxon>
        <taxon>Fungi</taxon>
        <taxon>Fungi incertae sedis</taxon>
        <taxon>Mucoromycota</taxon>
        <taxon>Mortierellomycotina</taxon>
        <taxon>Mortierellomycetes</taxon>
        <taxon>Mortierellales</taxon>
        <taxon>Mortierellaceae</taxon>
        <taxon>Mortierella</taxon>
    </lineage>
</organism>
<name>A0A9P6FIY6_9FUNG</name>
<dbReference type="Proteomes" id="UP000723463">
    <property type="component" value="Unassembled WGS sequence"/>
</dbReference>
<gene>
    <name evidence="1" type="ORF">EC957_000106</name>
</gene>
<sequence length="291" mass="32581">MKSIRKTCNKYKLKFCFRMTFVNRYTVRLLGEMIPEGPNRGEGTGSPAISVLDEAKKDKHMKRAGTDWSREGRKTGISQQMAKQQLEDLKVEIKDQPAQTTNNKNEEEQQAASNLLLARKTVDTAFLDWSQREELRTARATQYALQRISTTRPNNDPPSSKANYDARPTWTKLAGEAKTENLYIDCLLDAVLADPTRGIGFDADDPGLLVDKLEGRKSSEEQQQATIKLPPVHYITAPQISDMAFTTKNQRRRERRLAANTPETDAARSALGALSSGRINAVSTLEDVDHA</sequence>
<evidence type="ECO:0000313" key="2">
    <source>
        <dbReference type="Proteomes" id="UP000723463"/>
    </source>
</evidence>
<dbReference type="EMBL" id="JAAAXW010000001">
    <property type="protein sequence ID" value="KAF9552033.1"/>
    <property type="molecule type" value="Genomic_DNA"/>
</dbReference>
<reference evidence="1" key="1">
    <citation type="journal article" date="2020" name="Fungal Divers.">
        <title>Resolving the Mortierellaceae phylogeny through synthesis of multi-gene phylogenetics and phylogenomics.</title>
        <authorList>
            <person name="Vandepol N."/>
            <person name="Liber J."/>
            <person name="Desiro A."/>
            <person name="Na H."/>
            <person name="Kennedy M."/>
            <person name="Barry K."/>
            <person name="Grigoriev I.V."/>
            <person name="Miller A.N."/>
            <person name="O'Donnell K."/>
            <person name="Stajich J.E."/>
            <person name="Bonito G."/>
        </authorList>
    </citation>
    <scope>NUCLEOTIDE SEQUENCE</scope>
    <source>
        <strain evidence="1">NRRL 2591</strain>
    </source>
</reference>
<keyword evidence="2" id="KW-1185">Reference proteome</keyword>
<evidence type="ECO:0000313" key="1">
    <source>
        <dbReference type="EMBL" id="KAF9552033.1"/>
    </source>
</evidence>
<accession>A0A9P6FIY6</accession>
<protein>
    <submittedName>
        <fullName evidence="1">Uncharacterized protein</fullName>
    </submittedName>
</protein>
<dbReference type="AlphaFoldDB" id="A0A9P6FIY6"/>
<proteinExistence type="predicted"/>